<accession>A0A8B6BXJ6</accession>
<evidence type="ECO:0000256" key="1">
    <source>
        <dbReference type="SAM" id="SignalP"/>
    </source>
</evidence>
<dbReference type="AlphaFoldDB" id="A0A8B6BXJ6"/>
<keyword evidence="1" id="KW-0732">Signal</keyword>
<feature type="domain" description="Kazal-like" evidence="2">
    <location>
        <begin position="15"/>
        <end position="60"/>
    </location>
</feature>
<dbReference type="InterPro" id="IPR036058">
    <property type="entry name" value="Kazal_dom_sf"/>
</dbReference>
<dbReference type="PROSITE" id="PS51465">
    <property type="entry name" value="KAZAL_2"/>
    <property type="match status" value="1"/>
</dbReference>
<proteinExistence type="predicted"/>
<dbReference type="EMBL" id="UYJE01000809">
    <property type="protein sequence ID" value="VDH96733.1"/>
    <property type="molecule type" value="Genomic_DNA"/>
</dbReference>
<evidence type="ECO:0000259" key="2">
    <source>
        <dbReference type="PROSITE" id="PS51465"/>
    </source>
</evidence>
<sequence>MKNLMLIVLVLFITIDTVHPCRCTSELSPVCSTRGKTFRNSCYLFCAGGHTLACRRKCPC</sequence>
<gene>
    <name evidence="3" type="ORF">MGAL_10B082756</name>
</gene>
<dbReference type="SUPFAM" id="SSF100895">
    <property type="entry name" value="Kazal-type serine protease inhibitors"/>
    <property type="match status" value="1"/>
</dbReference>
<dbReference type="Gene3D" id="3.30.60.30">
    <property type="match status" value="1"/>
</dbReference>
<dbReference type="InterPro" id="IPR002350">
    <property type="entry name" value="Kazal_dom"/>
</dbReference>
<feature type="signal peptide" evidence="1">
    <location>
        <begin position="1"/>
        <end position="20"/>
    </location>
</feature>
<dbReference type="CDD" id="cd00104">
    <property type="entry name" value="KAZAL_FS"/>
    <property type="match status" value="1"/>
</dbReference>
<dbReference type="Pfam" id="PF00050">
    <property type="entry name" value="Kazal_1"/>
    <property type="match status" value="1"/>
</dbReference>
<dbReference type="Proteomes" id="UP000596742">
    <property type="component" value="Unassembled WGS sequence"/>
</dbReference>
<keyword evidence="4" id="KW-1185">Reference proteome</keyword>
<dbReference type="SMART" id="SM00280">
    <property type="entry name" value="KAZAL"/>
    <property type="match status" value="1"/>
</dbReference>
<evidence type="ECO:0000313" key="4">
    <source>
        <dbReference type="Proteomes" id="UP000596742"/>
    </source>
</evidence>
<protein>
    <recommendedName>
        <fullName evidence="2">Kazal-like domain-containing protein</fullName>
    </recommendedName>
</protein>
<evidence type="ECO:0000313" key="3">
    <source>
        <dbReference type="EMBL" id="VDH96733.1"/>
    </source>
</evidence>
<name>A0A8B6BXJ6_MYTGA</name>
<reference evidence="3" key="1">
    <citation type="submission" date="2018-11" db="EMBL/GenBank/DDBJ databases">
        <authorList>
            <person name="Alioto T."/>
            <person name="Alioto T."/>
        </authorList>
    </citation>
    <scope>NUCLEOTIDE SEQUENCE</scope>
</reference>
<organism evidence="3 4">
    <name type="scientific">Mytilus galloprovincialis</name>
    <name type="common">Mediterranean mussel</name>
    <dbReference type="NCBI Taxonomy" id="29158"/>
    <lineage>
        <taxon>Eukaryota</taxon>
        <taxon>Metazoa</taxon>
        <taxon>Spiralia</taxon>
        <taxon>Lophotrochozoa</taxon>
        <taxon>Mollusca</taxon>
        <taxon>Bivalvia</taxon>
        <taxon>Autobranchia</taxon>
        <taxon>Pteriomorphia</taxon>
        <taxon>Mytilida</taxon>
        <taxon>Mytiloidea</taxon>
        <taxon>Mytilidae</taxon>
        <taxon>Mytilinae</taxon>
        <taxon>Mytilus</taxon>
    </lineage>
</organism>
<comment type="caution">
    <text evidence="3">The sequence shown here is derived from an EMBL/GenBank/DDBJ whole genome shotgun (WGS) entry which is preliminary data.</text>
</comment>
<feature type="chain" id="PRO_5032737138" description="Kazal-like domain-containing protein" evidence="1">
    <location>
        <begin position="21"/>
        <end position="60"/>
    </location>
</feature>